<dbReference type="EMBL" id="NMUH01000447">
    <property type="protein sequence ID" value="MQL79313.1"/>
    <property type="molecule type" value="Genomic_DNA"/>
</dbReference>
<evidence type="ECO:0000256" key="1">
    <source>
        <dbReference type="SAM" id="MobiDB-lite"/>
    </source>
</evidence>
<gene>
    <name evidence="2" type="ORF">Taro_011751</name>
</gene>
<keyword evidence="3" id="KW-1185">Reference proteome</keyword>
<reference evidence="2" key="1">
    <citation type="submission" date="2017-07" db="EMBL/GenBank/DDBJ databases">
        <title>Taro Niue Genome Assembly and Annotation.</title>
        <authorList>
            <person name="Atibalentja N."/>
            <person name="Keating K."/>
            <person name="Fields C.J."/>
        </authorList>
    </citation>
    <scope>NUCLEOTIDE SEQUENCE</scope>
    <source>
        <strain evidence="2">Niue_2</strain>
        <tissue evidence="2">Leaf</tissue>
    </source>
</reference>
<name>A0A843UDL0_COLES</name>
<protein>
    <submittedName>
        <fullName evidence="2">Uncharacterized protein</fullName>
    </submittedName>
</protein>
<feature type="region of interest" description="Disordered" evidence="1">
    <location>
        <begin position="135"/>
        <end position="179"/>
    </location>
</feature>
<proteinExistence type="predicted"/>
<evidence type="ECO:0000313" key="2">
    <source>
        <dbReference type="EMBL" id="MQL79313.1"/>
    </source>
</evidence>
<comment type="caution">
    <text evidence="2">The sequence shown here is derived from an EMBL/GenBank/DDBJ whole genome shotgun (WGS) entry which is preliminary data.</text>
</comment>
<dbReference type="AlphaFoldDB" id="A0A843UDL0"/>
<feature type="compositionally biased region" description="Acidic residues" evidence="1">
    <location>
        <begin position="164"/>
        <end position="179"/>
    </location>
</feature>
<evidence type="ECO:0000313" key="3">
    <source>
        <dbReference type="Proteomes" id="UP000652761"/>
    </source>
</evidence>
<accession>A0A843UDL0</accession>
<dbReference type="Proteomes" id="UP000652761">
    <property type="component" value="Unassembled WGS sequence"/>
</dbReference>
<sequence>MPVVRRSVSRGCLVSLVVTPGCSFLTSWRSGMLGACVVRLWSYVVAPVSCELLCLSGFMPRCCFRIVFDSAGSTGVVFDPALVVGHGITLFRCFVVLCSRDWLSLLSLVREAHPPTLFRSELRVAFLQVLRSQAQTTRKRRPDMSPSEIRLRQPTRRIQKMTGETEDEPYTQEDGNDLE</sequence>
<organism evidence="2 3">
    <name type="scientific">Colocasia esculenta</name>
    <name type="common">Wild taro</name>
    <name type="synonym">Arum esculentum</name>
    <dbReference type="NCBI Taxonomy" id="4460"/>
    <lineage>
        <taxon>Eukaryota</taxon>
        <taxon>Viridiplantae</taxon>
        <taxon>Streptophyta</taxon>
        <taxon>Embryophyta</taxon>
        <taxon>Tracheophyta</taxon>
        <taxon>Spermatophyta</taxon>
        <taxon>Magnoliopsida</taxon>
        <taxon>Liliopsida</taxon>
        <taxon>Araceae</taxon>
        <taxon>Aroideae</taxon>
        <taxon>Colocasieae</taxon>
        <taxon>Colocasia</taxon>
    </lineage>
</organism>